<gene>
    <name evidence="6" type="ORF">G5714_005675</name>
</gene>
<dbReference type="Proteomes" id="UP000579812">
    <property type="component" value="Unassembled WGS sequence"/>
</dbReference>
<accession>A0A7J6D1P4</accession>
<feature type="compositionally biased region" description="Basic and acidic residues" evidence="5">
    <location>
        <begin position="140"/>
        <end position="152"/>
    </location>
</feature>
<keyword evidence="7" id="KW-1185">Reference proteome</keyword>
<feature type="compositionally biased region" description="Polar residues" evidence="5">
    <location>
        <begin position="221"/>
        <end position="236"/>
    </location>
</feature>
<evidence type="ECO:0000256" key="3">
    <source>
        <dbReference type="ARBA" id="ARBA00022514"/>
    </source>
</evidence>
<keyword evidence="3" id="KW-0202">Cytokine</keyword>
<dbReference type="GO" id="GO:0007166">
    <property type="term" value="P:cell surface receptor signaling pathway"/>
    <property type="evidence" value="ECO:0007669"/>
    <property type="project" value="TreeGrafter"/>
</dbReference>
<name>A0A7J6D1P4_9TELE</name>
<feature type="region of interest" description="Disordered" evidence="5">
    <location>
        <begin position="196"/>
        <end position="257"/>
    </location>
</feature>
<feature type="compositionally biased region" description="Low complexity" evidence="5">
    <location>
        <begin position="237"/>
        <end position="254"/>
    </location>
</feature>
<evidence type="ECO:0000256" key="1">
    <source>
        <dbReference type="ARBA" id="ARBA00004613"/>
    </source>
</evidence>
<comment type="caution">
    <text evidence="6">The sequence shown here is derived from an EMBL/GenBank/DDBJ whole genome shotgun (WGS) entry which is preliminary data.</text>
</comment>
<evidence type="ECO:0000313" key="6">
    <source>
        <dbReference type="EMBL" id="KAF4113130.1"/>
    </source>
</evidence>
<dbReference type="EMBL" id="JAAMOB010000005">
    <property type="protein sequence ID" value="KAF4113130.1"/>
    <property type="molecule type" value="Genomic_DNA"/>
</dbReference>
<sequence>MISPVHHHLKSLLSTEQSSAAFQTEMFRQCLSPLCILILICMVSTNSSSPLGHRGALSFSNSLRLTRTIRARVQQLQSSYKQQLFGDELFEYRELMLSTLPAVTVSYQTWLHMQDTERLRLASHNLQTFWTHLEVQRQQLERERDATKERREQRRGKRGKPQPTLCQRFVSLQIDLRDLMKQVNSQLNSLSITASTKPPLLHPLHTTSSSSPIPSMHHSTESTTVLQTPTQTDNPGSSAHSSTQSSTSMMEKTSVSLPQPTQASAGFILTGSQLSVDTLQTTAEASRWIQHLRGYVILRDLERYLSRLARDYAVLHAKY</sequence>
<proteinExistence type="inferred from homology"/>
<reference evidence="6 7" key="1">
    <citation type="submission" date="2020-04" db="EMBL/GenBank/DDBJ databases">
        <title>Chromosome-level genome assembly of a cyprinid fish Onychostoma macrolepis by integration of Nanopore Sequencing, Bionano and Hi-C technology.</title>
        <authorList>
            <person name="Wang D."/>
        </authorList>
    </citation>
    <scope>NUCLEOTIDE SEQUENCE [LARGE SCALE GENOMIC DNA]</scope>
    <source>
        <strain evidence="6">SWU-2019</strain>
        <tissue evidence="6">Muscle</tissue>
    </source>
</reference>
<dbReference type="PANTHER" id="PTHR21353:SF9">
    <property type="match status" value="1"/>
</dbReference>
<comment type="similarity">
    <text evidence="2">Belongs to the IL-6 superfamily.</text>
</comment>
<dbReference type="PANTHER" id="PTHR21353">
    <property type="match status" value="1"/>
</dbReference>
<evidence type="ECO:0008006" key="8">
    <source>
        <dbReference type="Google" id="ProtNLM"/>
    </source>
</evidence>
<keyword evidence="4" id="KW-0964">Secreted</keyword>
<evidence type="ECO:0000256" key="4">
    <source>
        <dbReference type="ARBA" id="ARBA00022525"/>
    </source>
</evidence>
<evidence type="ECO:0000256" key="2">
    <source>
        <dbReference type="ARBA" id="ARBA00007432"/>
    </source>
</evidence>
<dbReference type="Gene3D" id="1.20.1250.10">
    <property type="match status" value="1"/>
</dbReference>
<feature type="region of interest" description="Disordered" evidence="5">
    <location>
        <begin position="140"/>
        <end position="164"/>
    </location>
</feature>
<comment type="subcellular location">
    <subcellularLocation>
        <location evidence="1">Secreted</location>
    </subcellularLocation>
</comment>
<dbReference type="GO" id="GO:0005615">
    <property type="term" value="C:extracellular space"/>
    <property type="evidence" value="ECO:0007669"/>
    <property type="project" value="UniProtKB-KW"/>
</dbReference>
<evidence type="ECO:0000313" key="7">
    <source>
        <dbReference type="Proteomes" id="UP000579812"/>
    </source>
</evidence>
<dbReference type="InterPro" id="IPR009079">
    <property type="entry name" value="4_helix_cytokine-like_core"/>
</dbReference>
<dbReference type="AlphaFoldDB" id="A0A7J6D1P4"/>
<dbReference type="GO" id="GO:0005125">
    <property type="term" value="F:cytokine activity"/>
    <property type="evidence" value="ECO:0007669"/>
    <property type="project" value="UniProtKB-KW"/>
</dbReference>
<organism evidence="6 7">
    <name type="scientific">Onychostoma macrolepis</name>
    <dbReference type="NCBI Taxonomy" id="369639"/>
    <lineage>
        <taxon>Eukaryota</taxon>
        <taxon>Metazoa</taxon>
        <taxon>Chordata</taxon>
        <taxon>Craniata</taxon>
        <taxon>Vertebrata</taxon>
        <taxon>Euteleostomi</taxon>
        <taxon>Actinopterygii</taxon>
        <taxon>Neopterygii</taxon>
        <taxon>Teleostei</taxon>
        <taxon>Ostariophysi</taxon>
        <taxon>Cypriniformes</taxon>
        <taxon>Cyprinidae</taxon>
        <taxon>Acrossocheilinae</taxon>
        <taxon>Onychostoma</taxon>
    </lineage>
</organism>
<dbReference type="SUPFAM" id="SSF47266">
    <property type="entry name" value="4-helical cytokines"/>
    <property type="match status" value="1"/>
</dbReference>
<evidence type="ECO:0000256" key="5">
    <source>
        <dbReference type="SAM" id="MobiDB-lite"/>
    </source>
</evidence>
<dbReference type="InterPro" id="IPR010681">
    <property type="entry name" value="PRF/CT"/>
</dbReference>
<protein>
    <recommendedName>
        <fullName evidence="8">Ciliary neurotrophic factor</fullName>
    </recommendedName>
</protein>
<feature type="compositionally biased region" description="Low complexity" evidence="5">
    <location>
        <begin position="196"/>
        <end position="217"/>
    </location>
</feature>